<gene>
    <name evidence="1" type="ORF">QBC37DRAFT_378879</name>
</gene>
<name>A0AAN6Y3G1_9PEZI</name>
<reference evidence="1" key="1">
    <citation type="journal article" date="2023" name="Mol. Phylogenet. Evol.">
        <title>Genome-scale phylogeny and comparative genomics of the fungal order Sordariales.</title>
        <authorList>
            <person name="Hensen N."/>
            <person name="Bonometti L."/>
            <person name="Westerberg I."/>
            <person name="Brannstrom I.O."/>
            <person name="Guillou S."/>
            <person name="Cros-Aarteil S."/>
            <person name="Calhoun S."/>
            <person name="Haridas S."/>
            <person name="Kuo A."/>
            <person name="Mondo S."/>
            <person name="Pangilinan J."/>
            <person name="Riley R."/>
            <person name="LaButti K."/>
            <person name="Andreopoulos B."/>
            <person name="Lipzen A."/>
            <person name="Chen C."/>
            <person name="Yan M."/>
            <person name="Daum C."/>
            <person name="Ng V."/>
            <person name="Clum A."/>
            <person name="Steindorff A."/>
            <person name="Ohm R.A."/>
            <person name="Martin F."/>
            <person name="Silar P."/>
            <person name="Natvig D.O."/>
            <person name="Lalanne C."/>
            <person name="Gautier V."/>
            <person name="Ament-Velasquez S.L."/>
            <person name="Kruys A."/>
            <person name="Hutchinson M.I."/>
            <person name="Powell A.J."/>
            <person name="Barry K."/>
            <person name="Miller A.N."/>
            <person name="Grigoriev I.V."/>
            <person name="Debuchy R."/>
            <person name="Gladieux P."/>
            <person name="Hiltunen Thoren M."/>
            <person name="Johannesson H."/>
        </authorList>
    </citation>
    <scope>NUCLEOTIDE SEQUENCE</scope>
    <source>
        <strain evidence="1">PSN293</strain>
    </source>
</reference>
<dbReference type="Proteomes" id="UP001301769">
    <property type="component" value="Unassembled WGS sequence"/>
</dbReference>
<dbReference type="AlphaFoldDB" id="A0AAN6Y3G1"/>
<protein>
    <submittedName>
        <fullName evidence="1">Uncharacterized protein</fullName>
    </submittedName>
</protein>
<proteinExistence type="predicted"/>
<evidence type="ECO:0000313" key="2">
    <source>
        <dbReference type="Proteomes" id="UP001301769"/>
    </source>
</evidence>
<evidence type="ECO:0000313" key="1">
    <source>
        <dbReference type="EMBL" id="KAK4208647.1"/>
    </source>
</evidence>
<sequence length="129" mass="14449">MLPGPQRQEEAFVQYRTRQRDQSTISPLTYYISQPRPCTRAGFISDRIITTHRGQAPVTPTYYSPTYSNIAFQLLAYTVDSENITGLLARPQQHHQSPDLTHTFLSPPLNDTDAVVVDGFARDLGDAAP</sequence>
<organism evidence="1 2">
    <name type="scientific">Rhypophila decipiens</name>
    <dbReference type="NCBI Taxonomy" id="261697"/>
    <lineage>
        <taxon>Eukaryota</taxon>
        <taxon>Fungi</taxon>
        <taxon>Dikarya</taxon>
        <taxon>Ascomycota</taxon>
        <taxon>Pezizomycotina</taxon>
        <taxon>Sordariomycetes</taxon>
        <taxon>Sordariomycetidae</taxon>
        <taxon>Sordariales</taxon>
        <taxon>Naviculisporaceae</taxon>
        <taxon>Rhypophila</taxon>
    </lineage>
</organism>
<reference evidence="1" key="2">
    <citation type="submission" date="2023-05" db="EMBL/GenBank/DDBJ databases">
        <authorList>
            <consortium name="Lawrence Berkeley National Laboratory"/>
            <person name="Steindorff A."/>
            <person name="Hensen N."/>
            <person name="Bonometti L."/>
            <person name="Westerberg I."/>
            <person name="Brannstrom I.O."/>
            <person name="Guillou S."/>
            <person name="Cros-Aarteil S."/>
            <person name="Calhoun S."/>
            <person name="Haridas S."/>
            <person name="Kuo A."/>
            <person name="Mondo S."/>
            <person name="Pangilinan J."/>
            <person name="Riley R."/>
            <person name="Labutti K."/>
            <person name="Andreopoulos B."/>
            <person name="Lipzen A."/>
            <person name="Chen C."/>
            <person name="Yanf M."/>
            <person name="Daum C."/>
            <person name="Ng V."/>
            <person name="Clum A."/>
            <person name="Ohm R."/>
            <person name="Martin F."/>
            <person name="Silar P."/>
            <person name="Natvig D."/>
            <person name="Lalanne C."/>
            <person name="Gautier V."/>
            <person name="Ament-Velasquez S.L."/>
            <person name="Kruys A."/>
            <person name="Hutchinson M.I."/>
            <person name="Powell A.J."/>
            <person name="Barry K."/>
            <person name="Miller A.N."/>
            <person name="Grigoriev I.V."/>
            <person name="Debuchy R."/>
            <person name="Gladieux P."/>
            <person name="Thoren M.H."/>
            <person name="Johannesson H."/>
        </authorList>
    </citation>
    <scope>NUCLEOTIDE SEQUENCE</scope>
    <source>
        <strain evidence="1">PSN293</strain>
    </source>
</reference>
<dbReference type="EMBL" id="MU858235">
    <property type="protein sequence ID" value="KAK4208647.1"/>
    <property type="molecule type" value="Genomic_DNA"/>
</dbReference>
<comment type="caution">
    <text evidence="1">The sequence shown here is derived from an EMBL/GenBank/DDBJ whole genome shotgun (WGS) entry which is preliminary data.</text>
</comment>
<keyword evidence="2" id="KW-1185">Reference proteome</keyword>
<accession>A0AAN6Y3G1</accession>